<dbReference type="GeneID" id="56062054"/>
<evidence type="ECO:0000313" key="4">
    <source>
        <dbReference type="Proteomes" id="UP000509441"/>
    </source>
</evidence>
<evidence type="ECO:0000256" key="2">
    <source>
        <dbReference type="ARBA" id="ARBA00023065"/>
    </source>
</evidence>
<gene>
    <name evidence="3" type="ORF">C5F49_08615</name>
</gene>
<dbReference type="EMBL" id="CP026994">
    <property type="protein sequence ID" value="QLH05375.1"/>
    <property type="molecule type" value="Genomic_DNA"/>
</dbReference>
<protein>
    <submittedName>
        <fullName evidence="3">ATPase</fullName>
    </submittedName>
</protein>
<dbReference type="PANTHER" id="PTHR38682">
    <property type="entry name" value="V-TYPE ATP SYNTHASE SUBUNIT C"/>
    <property type="match status" value="1"/>
</dbReference>
<dbReference type="GO" id="GO:0046961">
    <property type="term" value="F:proton-transporting ATPase activity, rotational mechanism"/>
    <property type="evidence" value="ECO:0007669"/>
    <property type="project" value="InterPro"/>
</dbReference>
<dbReference type="OrthoDB" id="4272at2157"/>
<evidence type="ECO:0000256" key="1">
    <source>
        <dbReference type="ARBA" id="ARBA00022448"/>
    </source>
</evidence>
<dbReference type="Gene3D" id="1.10.132.50">
    <property type="entry name" value="ATP synthase (C/AC39) subunit, domain 3"/>
    <property type="match status" value="3"/>
</dbReference>
<dbReference type="InterPro" id="IPR002843">
    <property type="entry name" value="ATPase_V0-cplx_csu/dsu"/>
</dbReference>
<dbReference type="RefSeq" id="WP_179362624.1">
    <property type="nucleotide sequence ID" value="NZ_CP026994.1"/>
</dbReference>
<dbReference type="InterPro" id="IPR050873">
    <property type="entry name" value="V-ATPase_V0D/AC39_subunit"/>
</dbReference>
<proteinExistence type="predicted"/>
<organism evidence="3 4">
    <name type="scientific">Nitrosopumilus oxyclinae</name>
    <dbReference type="NCBI Taxonomy" id="1959104"/>
    <lineage>
        <taxon>Archaea</taxon>
        <taxon>Nitrososphaerota</taxon>
        <taxon>Nitrososphaeria</taxon>
        <taxon>Nitrosopumilales</taxon>
        <taxon>Nitrosopumilaceae</taxon>
        <taxon>Nitrosopumilus</taxon>
    </lineage>
</organism>
<dbReference type="InterPro" id="IPR044911">
    <property type="entry name" value="V-type_ATPase_csu/dsu_dom_3"/>
</dbReference>
<sequence length="343" mass="38588">MGKNVYASVKSYSQRGKLLKKADLQTLAESRDLEELMTRIKNTIYGDAISNVQKPYTSQGIESGLRGHLAGVHYSIAKTAGDSDILDAYYMKFIISNLKQILKGKVLGKSQEEIETHINLRAEELIKQRDVIIKALVSKDLEETVASLNSVQFGDEISKAATLYNETKNLQVFDTYFDKILYQQLGRALKNTRDREVIKLVGMDVDFYNLLSVIRGKFWGLDDSQIEDLIVSQTPSIPKELLQRMMAAATIRDAFAELSNTKYKNLIPDVENELDAVAQFERSFEMAIYNSSASSFTKMFNFATIIGITKLTAFEVRNLAAIAYAVEQKIATDITMSKLIVKE</sequence>
<dbReference type="SUPFAM" id="SSF103486">
    <property type="entry name" value="V-type ATP synthase subunit C"/>
    <property type="match status" value="1"/>
</dbReference>
<accession>A0A7D5M3K5</accession>
<name>A0A7D5M3K5_9ARCH</name>
<keyword evidence="1" id="KW-0813">Transport</keyword>
<keyword evidence="2" id="KW-0406">Ion transport</keyword>
<dbReference type="AlphaFoldDB" id="A0A7D5M3K5"/>
<dbReference type="Proteomes" id="UP000509441">
    <property type="component" value="Chromosome"/>
</dbReference>
<keyword evidence="4" id="KW-1185">Reference proteome</keyword>
<dbReference type="KEGG" id="nox:C5F49_08615"/>
<dbReference type="PANTHER" id="PTHR38682:SF1">
    <property type="entry name" value="V-TYPE ATP SYNTHASE SUBUNIT C"/>
    <property type="match status" value="1"/>
</dbReference>
<dbReference type="InterPro" id="IPR036079">
    <property type="entry name" value="ATPase_csu/dsu_sf"/>
</dbReference>
<dbReference type="Pfam" id="PF01992">
    <property type="entry name" value="vATP-synt_AC39"/>
    <property type="match status" value="1"/>
</dbReference>
<evidence type="ECO:0000313" key="3">
    <source>
        <dbReference type="EMBL" id="QLH05375.1"/>
    </source>
</evidence>
<reference evidence="3 4" key="1">
    <citation type="submission" date="2018-02" db="EMBL/GenBank/DDBJ databases">
        <title>Complete genome of Nitrosopumilus oxyclinae HCE1.</title>
        <authorList>
            <person name="Qin W."/>
            <person name="Zheng Y."/>
            <person name="Stahl D.A."/>
        </authorList>
    </citation>
    <scope>NUCLEOTIDE SEQUENCE [LARGE SCALE GENOMIC DNA]</scope>
    <source>
        <strain evidence="3 4">HCE1</strain>
    </source>
</reference>